<proteinExistence type="predicted"/>
<comment type="caution">
    <text evidence="2">The sequence shown here is derived from an EMBL/GenBank/DDBJ whole genome shotgun (WGS) entry which is preliminary data.</text>
</comment>
<evidence type="ECO:0000313" key="3">
    <source>
        <dbReference type="Proteomes" id="UP001329430"/>
    </source>
</evidence>
<evidence type="ECO:0000256" key="1">
    <source>
        <dbReference type="SAM" id="MobiDB-lite"/>
    </source>
</evidence>
<sequence length="220" mass="25306">MEKFDQGRVSENEDDPDVYESSGDEWNEEVEEKKRGNRRSSQRLSKKPRVSHVDLSSDDEGDGKKKKSKNGIKRQKLDPEQEEDVVEEEEDDVDEEEEEEEEDSGDSGQPNNKAGSKKGGKSSDFVNGGFLILKKDAQVGDLSKKPCLWRIDGKALLQKYEPFEEEGQVRHRNTSIYTGWSSLDKEMYYPVTVKVLQHQGQNMTVELNWEKLKEVHHESE</sequence>
<reference evidence="2 3" key="1">
    <citation type="journal article" date="2024" name="Insects">
        <title>An Improved Chromosome-Level Genome Assembly of the Firefly Pyrocoelia pectoralis.</title>
        <authorList>
            <person name="Fu X."/>
            <person name="Meyer-Rochow V.B."/>
            <person name="Ballantyne L."/>
            <person name="Zhu X."/>
        </authorList>
    </citation>
    <scope>NUCLEOTIDE SEQUENCE [LARGE SCALE GENOMIC DNA]</scope>
    <source>
        <strain evidence="2">XCY_ONT2</strain>
    </source>
</reference>
<feature type="compositionally biased region" description="Acidic residues" evidence="1">
    <location>
        <begin position="80"/>
        <end position="105"/>
    </location>
</feature>
<gene>
    <name evidence="2" type="ORF">RI129_011305</name>
</gene>
<dbReference type="EMBL" id="JAVRBK010000008">
    <property type="protein sequence ID" value="KAK5640494.1"/>
    <property type="molecule type" value="Genomic_DNA"/>
</dbReference>
<organism evidence="2 3">
    <name type="scientific">Pyrocoelia pectoralis</name>
    <dbReference type="NCBI Taxonomy" id="417401"/>
    <lineage>
        <taxon>Eukaryota</taxon>
        <taxon>Metazoa</taxon>
        <taxon>Ecdysozoa</taxon>
        <taxon>Arthropoda</taxon>
        <taxon>Hexapoda</taxon>
        <taxon>Insecta</taxon>
        <taxon>Pterygota</taxon>
        <taxon>Neoptera</taxon>
        <taxon>Endopterygota</taxon>
        <taxon>Coleoptera</taxon>
        <taxon>Polyphaga</taxon>
        <taxon>Elateriformia</taxon>
        <taxon>Elateroidea</taxon>
        <taxon>Lampyridae</taxon>
        <taxon>Lampyrinae</taxon>
        <taxon>Pyrocoelia</taxon>
    </lineage>
</organism>
<feature type="region of interest" description="Disordered" evidence="1">
    <location>
        <begin position="1"/>
        <end position="123"/>
    </location>
</feature>
<name>A0AAN7V620_9COLE</name>
<protein>
    <submittedName>
        <fullName evidence="2">Uncharacterized protein</fullName>
    </submittedName>
</protein>
<feature type="compositionally biased region" description="Basic and acidic residues" evidence="1">
    <location>
        <begin position="1"/>
        <end position="11"/>
    </location>
</feature>
<feature type="compositionally biased region" description="Acidic residues" evidence="1">
    <location>
        <begin position="12"/>
        <end position="30"/>
    </location>
</feature>
<dbReference type="AlphaFoldDB" id="A0AAN7V620"/>
<accession>A0AAN7V620</accession>
<keyword evidence="3" id="KW-1185">Reference proteome</keyword>
<evidence type="ECO:0000313" key="2">
    <source>
        <dbReference type="EMBL" id="KAK5640494.1"/>
    </source>
</evidence>
<feature type="compositionally biased region" description="Basic residues" evidence="1">
    <location>
        <begin position="35"/>
        <end position="50"/>
    </location>
</feature>
<dbReference type="Proteomes" id="UP001329430">
    <property type="component" value="Chromosome 8"/>
</dbReference>
<feature type="compositionally biased region" description="Basic residues" evidence="1">
    <location>
        <begin position="64"/>
        <end position="74"/>
    </location>
</feature>